<accession>A0A6H2A0U8</accession>
<dbReference type="InterPro" id="IPR027417">
    <property type="entry name" value="P-loop_NTPase"/>
</dbReference>
<reference evidence="1" key="1">
    <citation type="submission" date="2020-03" db="EMBL/GenBank/DDBJ databases">
        <title>The deep terrestrial virosphere.</title>
        <authorList>
            <person name="Holmfeldt K."/>
            <person name="Nilsson E."/>
            <person name="Simone D."/>
            <person name="Lopez-Fernandez M."/>
            <person name="Wu X."/>
            <person name="de Brujin I."/>
            <person name="Lundin D."/>
            <person name="Andersson A."/>
            <person name="Bertilsson S."/>
            <person name="Dopson M."/>
        </authorList>
    </citation>
    <scope>NUCLEOTIDE SEQUENCE</scope>
    <source>
        <strain evidence="1">TM448A03243</strain>
    </source>
</reference>
<dbReference type="Gene3D" id="3.40.50.300">
    <property type="entry name" value="P-loop containing nucleotide triphosphate hydrolases"/>
    <property type="match status" value="1"/>
</dbReference>
<proteinExistence type="predicted"/>
<dbReference type="AlphaFoldDB" id="A0A6H2A0U8"/>
<gene>
    <name evidence="1" type="ORF">TM448A03243_0009</name>
</gene>
<dbReference type="Gene3D" id="3.30.420.280">
    <property type="match status" value="1"/>
</dbReference>
<organism evidence="1">
    <name type="scientific">viral metagenome</name>
    <dbReference type="NCBI Taxonomy" id="1070528"/>
    <lineage>
        <taxon>unclassified sequences</taxon>
        <taxon>metagenomes</taxon>
        <taxon>organismal metagenomes</taxon>
    </lineage>
</organism>
<evidence type="ECO:0008006" key="2">
    <source>
        <dbReference type="Google" id="ProtNLM"/>
    </source>
</evidence>
<protein>
    <recommendedName>
        <fullName evidence="2">Terminase</fullName>
    </recommendedName>
</protein>
<dbReference type="EMBL" id="MT144396">
    <property type="protein sequence ID" value="QJA53135.1"/>
    <property type="molecule type" value="Genomic_DNA"/>
</dbReference>
<sequence length="528" mass="60754">MTGTAVMKDANVPVEWLPILTWPKFFYRQQLIYTMSKAWQTWFIGGNGTGKTSVVYVNNAMQMLGIHPMQVGRAPVKVRVLVPSFDYVEDVALEKMQENQRIEFPALDKEQKAWVKLLEKNDALKHFEEPVDGKNGVIEIGPMLPPGMIKAKGKYTKEHKGIELINGSSIWFVTSEQGWQAQRGGEQDILSSDEEGDERVWDELKRGLRNAKGAGKIFCGLTPPYEPGQGPTWTKEKILDASMDDPQINVIHACMADNPSITKNFIKEFSKGKTKKQIDVQIFGKYPTWGDLVHPDFKDRMWEPGKVSGHILPNDTPMPDTYDVDWVMAFDWHQSKPCAAVFGFIDKDGNLTIYDELDKEWADGKDIHELSESFFSIEGQPYHKRKFRRWQDPSAKSAYNAVKRGFNAWDAFRKNGIITSAGKNRDPEVSISIVNEYFKGNGKDHPRVFIYERCKYLRQYLGNNFYARSEDGKGKPDPKWSDYPICLRYILGETSWAHIPKHKRSKWPLQSFKKQKSTRQTYDLGRWF</sequence>
<evidence type="ECO:0000313" key="1">
    <source>
        <dbReference type="EMBL" id="QJA53135.1"/>
    </source>
</evidence>
<name>A0A6H2A0U8_9ZZZZ</name>